<reference evidence="1" key="1">
    <citation type="journal article" date="2023" name="G3 (Bethesda)">
        <title>A reference genome for the long-term kleptoplast-retaining sea slug Elysia crispata morphotype clarki.</title>
        <authorList>
            <person name="Eastman K.E."/>
            <person name="Pendleton A.L."/>
            <person name="Shaikh M.A."/>
            <person name="Suttiyut T."/>
            <person name="Ogas R."/>
            <person name="Tomko P."/>
            <person name="Gavelis G."/>
            <person name="Widhalm J.R."/>
            <person name="Wisecaver J.H."/>
        </authorList>
    </citation>
    <scope>NUCLEOTIDE SEQUENCE</scope>
    <source>
        <strain evidence="1">ECLA1</strain>
    </source>
</reference>
<name>A0AAE0ZRB3_9GAST</name>
<evidence type="ECO:0000313" key="2">
    <source>
        <dbReference type="Proteomes" id="UP001283361"/>
    </source>
</evidence>
<keyword evidence="2" id="KW-1185">Reference proteome</keyword>
<accession>A0AAE0ZRB3</accession>
<dbReference type="AlphaFoldDB" id="A0AAE0ZRB3"/>
<proteinExistence type="predicted"/>
<dbReference type="Proteomes" id="UP001283361">
    <property type="component" value="Unassembled WGS sequence"/>
</dbReference>
<sequence length="74" mass="8377">MVTAKKKHSNKSLLLPSGAQYSTNLRLFIYDTVGCKNHACAIAEAVNCDVFWLPRWRRLFSLTQAGVCCKMKQN</sequence>
<gene>
    <name evidence="1" type="ORF">RRG08_030191</name>
</gene>
<dbReference type="EMBL" id="JAWDGP010003469">
    <property type="protein sequence ID" value="KAK3774109.1"/>
    <property type="molecule type" value="Genomic_DNA"/>
</dbReference>
<organism evidence="1 2">
    <name type="scientific">Elysia crispata</name>
    <name type="common">lettuce slug</name>
    <dbReference type="NCBI Taxonomy" id="231223"/>
    <lineage>
        <taxon>Eukaryota</taxon>
        <taxon>Metazoa</taxon>
        <taxon>Spiralia</taxon>
        <taxon>Lophotrochozoa</taxon>
        <taxon>Mollusca</taxon>
        <taxon>Gastropoda</taxon>
        <taxon>Heterobranchia</taxon>
        <taxon>Euthyneura</taxon>
        <taxon>Panpulmonata</taxon>
        <taxon>Sacoglossa</taxon>
        <taxon>Placobranchoidea</taxon>
        <taxon>Plakobranchidae</taxon>
        <taxon>Elysia</taxon>
    </lineage>
</organism>
<protein>
    <submittedName>
        <fullName evidence="1">Uncharacterized protein</fullName>
    </submittedName>
</protein>
<comment type="caution">
    <text evidence="1">The sequence shown here is derived from an EMBL/GenBank/DDBJ whole genome shotgun (WGS) entry which is preliminary data.</text>
</comment>
<evidence type="ECO:0000313" key="1">
    <source>
        <dbReference type="EMBL" id="KAK3774109.1"/>
    </source>
</evidence>